<dbReference type="Proteomes" id="UP000289340">
    <property type="component" value="Chromosome 9"/>
</dbReference>
<sequence>MRVPNNCSFDTLKRRMHNTLQLTNDQLLDEIYYRQPFIDAGEFLGYSFTGTNPIRFGIPSGYGMEKLKDLIKQVAPIGVPPNGIHESQLVRRLFFRQPGHSKIENVGVRRPPSDDVKIQGVANPNDFRKAVMMRLSNMRNEILSRQVSTLEDVPHHLMMSPSKSLKHDSNPSGELLPMQKLEEVGSSVKAGSKHEI</sequence>
<evidence type="ECO:0000259" key="2">
    <source>
        <dbReference type="Pfam" id="PF24649"/>
    </source>
</evidence>
<comment type="caution">
    <text evidence="3">The sequence shown here is derived from an EMBL/GenBank/DDBJ whole genome shotgun (WGS) entry which is preliminary data.</text>
</comment>
<dbReference type="EMBL" id="QZWG01000009">
    <property type="protein sequence ID" value="RZB91040.1"/>
    <property type="molecule type" value="Genomic_DNA"/>
</dbReference>
<keyword evidence="4" id="KW-1185">Reference proteome</keyword>
<reference evidence="3 4" key="1">
    <citation type="submission" date="2018-09" db="EMBL/GenBank/DDBJ databases">
        <title>A high-quality reference genome of wild soybean provides a powerful tool to mine soybean genomes.</title>
        <authorList>
            <person name="Xie M."/>
            <person name="Chung C.Y.L."/>
            <person name="Li M.-W."/>
            <person name="Wong F.-L."/>
            <person name="Chan T.-F."/>
            <person name="Lam H.-M."/>
        </authorList>
    </citation>
    <scope>NUCLEOTIDE SEQUENCE [LARGE SCALE GENOMIC DNA]</scope>
    <source>
        <strain evidence="4">cv. W05</strain>
        <tissue evidence="3">Hypocotyl of etiolated seedlings</tissue>
    </source>
</reference>
<dbReference type="Pfam" id="PF24649">
    <property type="entry name" value="DUF7642"/>
    <property type="match status" value="1"/>
</dbReference>
<protein>
    <recommendedName>
        <fullName evidence="2">DUF7642 domain-containing protein</fullName>
    </recommendedName>
</protein>
<evidence type="ECO:0000313" key="3">
    <source>
        <dbReference type="EMBL" id="RZB91041.1"/>
    </source>
</evidence>
<evidence type="ECO:0000256" key="1">
    <source>
        <dbReference type="SAM" id="MobiDB-lite"/>
    </source>
</evidence>
<dbReference type="InterPro" id="IPR056059">
    <property type="entry name" value="DUF7642"/>
</dbReference>
<feature type="domain" description="DUF7642" evidence="2">
    <location>
        <begin position="102"/>
        <end position="139"/>
    </location>
</feature>
<name>A0A445IXZ0_GLYSO</name>
<proteinExistence type="predicted"/>
<accession>A0A445IXZ0</accession>
<feature type="region of interest" description="Disordered" evidence="1">
    <location>
        <begin position="159"/>
        <end position="196"/>
    </location>
</feature>
<dbReference type="PANTHER" id="PTHR35410:SF1">
    <property type="entry name" value="EXPRESSED PROTEIN"/>
    <property type="match status" value="1"/>
</dbReference>
<dbReference type="EMBL" id="QZWG01000009">
    <property type="protein sequence ID" value="RZB91041.1"/>
    <property type="molecule type" value="Genomic_DNA"/>
</dbReference>
<dbReference type="PANTHER" id="PTHR35410">
    <property type="entry name" value="EXPRESSED PROTEIN"/>
    <property type="match status" value="1"/>
</dbReference>
<gene>
    <name evidence="3" type="ORF">D0Y65_023440</name>
</gene>
<evidence type="ECO:0000313" key="4">
    <source>
        <dbReference type="Proteomes" id="UP000289340"/>
    </source>
</evidence>
<dbReference type="AlphaFoldDB" id="A0A445IXZ0"/>
<organism evidence="3 4">
    <name type="scientific">Glycine soja</name>
    <name type="common">Wild soybean</name>
    <dbReference type="NCBI Taxonomy" id="3848"/>
    <lineage>
        <taxon>Eukaryota</taxon>
        <taxon>Viridiplantae</taxon>
        <taxon>Streptophyta</taxon>
        <taxon>Embryophyta</taxon>
        <taxon>Tracheophyta</taxon>
        <taxon>Spermatophyta</taxon>
        <taxon>Magnoliopsida</taxon>
        <taxon>eudicotyledons</taxon>
        <taxon>Gunneridae</taxon>
        <taxon>Pentapetalae</taxon>
        <taxon>rosids</taxon>
        <taxon>fabids</taxon>
        <taxon>Fabales</taxon>
        <taxon>Fabaceae</taxon>
        <taxon>Papilionoideae</taxon>
        <taxon>50 kb inversion clade</taxon>
        <taxon>NPAAA clade</taxon>
        <taxon>indigoferoid/millettioid clade</taxon>
        <taxon>Phaseoleae</taxon>
        <taxon>Glycine</taxon>
        <taxon>Glycine subgen. Soja</taxon>
    </lineage>
</organism>